<feature type="domain" description="F-box" evidence="1">
    <location>
        <begin position="20"/>
        <end position="69"/>
    </location>
</feature>
<dbReference type="SMART" id="SM00256">
    <property type="entry name" value="FBOX"/>
    <property type="match status" value="1"/>
</dbReference>
<name>A0A2Z6RD65_9GLOM</name>
<evidence type="ECO:0000313" key="4">
    <source>
        <dbReference type="Proteomes" id="UP000247702"/>
    </source>
</evidence>
<evidence type="ECO:0000313" key="2">
    <source>
        <dbReference type="EMBL" id="GBC00496.1"/>
    </source>
</evidence>
<protein>
    <recommendedName>
        <fullName evidence="1">F-box domain-containing protein</fullName>
    </recommendedName>
</protein>
<reference evidence="3" key="2">
    <citation type="submission" date="2019-10" db="EMBL/GenBank/DDBJ databases">
        <title>Conservation and host-specific expression of non-tandemly repeated heterogenous ribosome RNA gene in arbuscular mycorrhizal fungi.</title>
        <authorList>
            <person name="Maeda T."/>
            <person name="Kobayashi Y."/>
            <person name="Nakagawa T."/>
            <person name="Ezawa T."/>
            <person name="Yamaguchi K."/>
            <person name="Bino T."/>
            <person name="Nishimoto Y."/>
            <person name="Shigenobu S."/>
            <person name="Kawaguchi M."/>
        </authorList>
    </citation>
    <scope>NUCLEOTIDE SEQUENCE</scope>
    <source>
        <strain evidence="3">HR1</strain>
    </source>
</reference>
<dbReference type="AlphaFoldDB" id="A0A2Z6RD65"/>
<dbReference type="Proteomes" id="UP000615446">
    <property type="component" value="Unassembled WGS sequence"/>
</dbReference>
<sequence length="225" mass="26720">MEDSLCKKVSNQLTDNDESNLTLTQIPPEILELICEHLCPKDLFSLTLVCKKLKSFLWSVDSRRIWRNSRTRWSTFDEYKKVPPLSEEILSQQKCIWLIDLVDACQICGDKRKNVSRIYWPFKVYSCEKCIKSRIISFKPAIKKGISCSVFNALPYICFNDGSIVDRYCLESEALKTQREYESINDFEEREKWIEKKKFHQLEINDHLSQYILRENIINFRKRDA</sequence>
<organism evidence="2 4">
    <name type="scientific">Rhizophagus clarus</name>
    <dbReference type="NCBI Taxonomy" id="94130"/>
    <lineage>
        <taxon>Eukaryota</taxon>
        <taxon>Fungi</taxon>
        <taxon>Fungi incertae sedis</taxon>
        <taxon>Mucoromycota</taxon>
        <taxon>Glomeromycotina</taxon>
        <taxon>Glomeromycetes</taxon>
        <taxon>Glomerales</taxon>
        <taxon>Glomeraceae</taxon>
        <taxon>Rhizophagus</taxon>
    </lineage>
</organism>
<dbReference type="EMBL" id="BEXD01003201">
    <property type="protein sequence ID" value="GBC00496.1"/>
    <property type="molecule type" value="Genomic_DNA"/>
</dbReference>
<dbReference type="PROSITE" id="PS50181">
    <property type="entry name" value="FBOX"/>
    <property type="match status" value="1"/>
</dbReference>
<dbReference type="Pfam" id="PF00646">
    <property type="entry name" value="F-box"/>
    <property type="match status" value="1"/>
</dbReference>
<dbReference type="Proteomes" id="UP000247702">
    <property type="component" value="Unassembled WGS sequence"/>
</dbReference>
<comment type="caution">
    <text evidence="2">The sequence shown here is derived from an EMBL/GenBank/DDBJ whole genome shotgun (WGS) entry which is preliminary data.</text>
</comment>
<accession>A0A2Z6RD65</accession>
<dbReference type="OrthoDB" id="2322499at2759"/>
<proteinExistence type="predicted"/>
<dbReference type="EMBL" id="BLAL01000300">
    <property type="protein sequence ID" value="GET01692.1"/>
    <property type="molecule type" value="Genomic_DNA"/>
</dbReference>
<evidence type="ECO:0000259" key="1">
    <source>
        <dbReference type="PROSITE" id="PS50181"/>
    </source>
</evidence>
<dbReference type="InterPro" id="IPR001810">
    <property type="entry name" value="F-box_dom"/>
</dbReference>
<dbReference type="Gene3D" id="1.20.1280.50">
    <property type="match status" value="1"/>
</dbReference>
<dbReference type="CDD" id="cd09917">
    <property type="entry name" value="F-box_SF"/>
    <property type="match status" value="1"/>
</dbReference>
<reference evidence="2 4" key="1">
    <citation type="submission" date="2017-11" db="EMBL/GenBank/DDBJ databases">
        <title>The genome of Rhizophagus clarus HR1 reveals common genetic basis of auxotrophy among arbuscular mycorrhizal fungi.</title>
        <authorList>
            <person name="Kobayashi Y."/>
        </authorList>
    </citation>
    <scope>NUCLEOTIDE SEQUENCE [LARGE SCALE GENOMIC DNA]</scope>
    <source>
        <strain evidence="2 4">HR1</strain>
    </source>
</reference>
<dbReference type="SUPFAM" id="SSF81383">
    <property type="entry name" value="F-box domain"/>
    <property type="match status" value="1"/>
</dbReference>
<keyword evidence="4" id="KW-1185">Reference proteome</keyword>
<evidence type="ECO:0000313" key="3">
    <source>
        <dbReference type="EMBL" id="GET01692.1"/>
    </source>
</evidence>
<dbReference type="InterPro" id="IPR036047">
    <property type="entry name" value="F-box-like_dom_sf"/>
</dbReference>
<gene>
    <name evidence="3" type="ORF">RCL2_002808800</name>
    <name evidence="2" type="ORF">RclHR1_03880006</name>
</gene>